<organism evidence="2 3">
    <name type="scientific">Arthrobacter halodurans</name>
    <dbReference type="NCBI Taxonomy" id="516699"/>
    <lineage>
        <taxon>Bacteria</taxon>
        <taxon>Bacillati</taxon>
        <taxon>Actinomycetota</taxon>
        <taxon>Actinomycetes</taxon>
        <taxon>Micrococcales</taxon>
        <taxon>Micrococcaceae</taxon>
        <taxon>Arthrobacter</taxon>
    </lineage>
</organism>
<evidence type="ECO:0000313" key="2">
    <source>
        <dbReference type="EMBL" id="MFB0834192.1"/>
    </source>
</evidence>
<keyword evidence="1" id="KW-0812">Transmembrane</keyword>
<evidence type="ECO:0000313" key="3">
    <source>
        <dbReference type="Proteomes" id="UP001575652"/>
    </source>
</evidence>
<name>A0ABV4UKQ1_9MICC</name>
<accession>A0ABV4UKQ1</accession>
<dbReference type="Proteomes" id="UP001575652">
    <property type="component" value="Unassembled WGS sequence"/>
</dbReference>
<gene>
    <name evidence="2" type="ORF">ACETWP_06280</name>
</gene>
<dbReference type="EMBL" id="JBHDLJ010000004">
    <property type="protein sequence ID" value="MFB0834192.1"/>
    <property type="molecule type" value="Genomic_DNA"/>
</dbReference>
<protein>
    <submittedName>
        <fullName evidence="2">Uncharacterized protein</fullName>
    </submittedName>
</protein>
<sequence length="133" mass="13769">MTEGTGRRRRADVAIDPHGAINTQRPGNAALRLAATAMVVLPALGGAVVAGFVASLFTVRVDAVLPAACVGAVLAGTLSLRLLLRAGRGKREDFRRAGGDPSGISTAMFGAMRGERLPDGTWAWTPQPSGDYV</sequence>
<keyword evidence="3" id="KW-1185">Reference proteome</keyword>
<dbReference type="RefSeq" id="WP_373971366.1">
    <property type="nucleotide sequence ID" value="NZ_JBHDLJ010000004.1"/>
</dbReference>
<evidence type="ECO:0000256" key="1">
    <source>
        <dbReference type="SAM" id="Phobius"/>
    </source>
</evidence>
<reference evidence="2 3" key="1">
    <citation type="submission" date="2024-09" db="EMBL/GenBank/DDBJ databases">
        <authorList>
            <person name="Salinas-Garcia M.A."/>
            <person name="Prieme A."/>
        </authorList>
    </citation>
    <scope>NUCLEOTIDE SEQUENCE [LARGE SCALE GENOMIC DNA]</scope>
    <source>
        <strain evidence="2 3">DSM 21081</strain>
    </source>
</reference>
<keyword evidence="1" id="KW-1133">Transmembrane helix</keyword>
<feature type="transmembrane region" description="Helical" evidence="1">
    <location>
        <begin position="63"/>
        <end position="84"/>
    </location>
</feature>
<proteinExistence type="predicted"/>
<feature type="transmembrane region" description="Helical" evidence="1">
    <location>
        <begin position="33"/>
        <end position="57"/>
    </location>
</feature>
<comment type="caution">
    <text evidence="2">The sequence shown here is derived from an EMBL/GenBank/DDBJ whole genome shotgun (WGS) entry which is preliminary data.</text>
</comment>
<keyword evidence="1" id="KW-0472">Membrane</keyword>